<evidence type="ECO:0000313" key="1">
    <source>
        <dbReference type="EMBL" id="SDY58748.1"/>
    </source>
</evidence>
<dbReference type="Proteomes" id="UP000183918">
    <property type="component" value="Unassembled WGS sequence"/>
</dbReference>
<evidence type="ECO:0000313" key="2">
    <source>
        <dbReference type="Proteomes" id="UP000183918"/>
    </source>
</evidence>
<dbReference type="OrthoDB" id="5192882at2"/>
<protein>
    <submittedName>
        <fullName evidence="1">Uncharacterized protein</fullName>
    </submittedName>
</protein>
<accession>A0A1H3L463</accession>
<proteinExistence type="predicted"/>
<gene>
    <name evidence="1" type="ORF">SAMN02910414_01897</name>
</gene>
<dbReference type="EMBL" id="FNPG01000023">
    <property type="protein sequence ID" value="SDY58748.1"/>
    <property type="molecule type" value="Genomic_DNA"/>
</dbReference>
<dbReference type="RefSeq" id="WP_083354534.1">
    <property type="nucleotide sequence ID" value="NZ_FNPG01000023.1"/>
</dbReference>
<dbReference type="STRING" id="1122142.SAMN02910414_01897"/>
<organism evidence="1 2">
    <name type="scientific">Lachnobacterium bovis DSM 14045</name>
    <dbReference type="NCBI Taxonomy" id="1122142"/>
    <lineage>
        <taxon>Bacteria</taxon>
        <taxon>Bacillati</taxon>
        <taxon>Bacillota</taxon>
        <taxon>Clostridia</taxon>
        <taxon>Lachnospirales</taxon>
        <taxon>Lachnospiraceae</taxon>
        <taxon>Lachnobacterium</taxon>
    </lineage>
</organism>
<reference evidence="1 2" key="1">
    <citation type="submission" date="2016-10" db="EMBL/GenBank/DDBJ databases">
        <authorList>
            <person name="de Groot N.N."/>
        </authorList>
    </citation>
    <scope>NUCLEOTIDE SEQUENCE [LARGE SCALE GENOMIC DNA]</scope>
    <source>
        <strain evidence="1 2">DSM 14045</strain>
    </source>
</reference>
<name>A0A1H3L463_9FIRM</name>
<dbReference type="AlphaFoldDB" id="A0A1H3L463"/>
<keyword evidence="2" id="KW-1185">Reference proteome</keyword>
<sequence length="125" mass="14831">MKEIRNYDAFKYHDNPQYIKIEDGIYKKDDDYVTSLSFVQEPEFEEGINASDISQFPLEDILDRYFCFISDFYESINVESSTICYLEFAARELDDIRSLREIIGKHVYNKEVKHGEQTYVDLIIS</sequence>